<feature type="transmembrane region" description="Helical" evidence="1">
    <location>
        <begin position="20"/>
        <end position="43"/>
    </location>
</feature>
<keyword evidence="3" id="KW-1185">Reference proteome</keyword>
<name>A0ABV2H4F4_9HYPH</name>
<comment type="caution">
    <text evidence="2">The sequence shown here is derived from an EMBL/GenBank/DDBJ whole genome shotgun (WGS) entry which is preliminary data.</text>
</comment>
<reference evidence="2 3" key="1">
    <citation type="submission" date="2024-06" db="EMBL/GenBank/DDBJ databases">
        <title>Genomic Encyclopedia of Type Strains, Phase IV (KMG-IV): sequencing the most valuable type-strain genomes for metagenomic binning, comparative biology and taxonomic classification.</title>
        <authorList>
            <person name="Goeker M."/>
        </authorList>
    </citation>
    <scope>NUCLEOTIDE SEQUENCE [LARGE SCALE GENOMIC DNA]</scope>
    <source>
        <strain evidence="2 3">DSM 105042</strain>
    </source>
</reference>
<keyword evidence="1" id="KW-0472">Membrane</keyword>
<proteinExistence type="predicted"/>
<keyword evidence="1" id="KW-0812">Transmembrane</keyword>
<dbReference type="InterPro" id="IPR013417">
    <property type="entry name" value="CHP02588"/>
</dbReference>
<accession>A0ABV2H4F4</accession>
<evidence type="ECO:0000256" key="1">
    <source>
        <dbReference type="SAM" id="Phobius"/>
    </source>
</evidence>
<gene>
    <name evidence="2" type="ORF">ABID21_001544</name>
</gene>
<evidence type="ECO:0000313" key="3">
    <source>
        <dbReference type="Proteomes" id="UP001549031"/>
    </source>
</evidence>
<keyword evidence="1" id="KW-1133">Transmembrane helix</keyword>
<dbReference type="Proteomes" id="UP001549031">
    <property type="component" value="Unassembled WGS sequence"/>
</dbReference>
<dbReference type="EMBL" id="JBEPLJ010000005">
    <property type="protein sequence ID" value="MET3585435.1"/>
    <property type="molecule type" value="Genomic_DNA"/>
</dbReference>
<sequence length="136" mass="14433">MTVTSKSGNVEASAPHWLEWATGIISMLLIIGMIGWIAGEAIFQQQTSPAFRSEVVATHEVDGGFRVEFEIFNDGTSTAAAVEVRGELAGPGQPTETAETTFDYVPARSSSKGGLIFTQNPSGGVIRIRAVGYTEP</sequence>
<evidence type="ECO:0000313" key="2">
    <source>
        <dbReference type="EMBL" id="MET3585435.1"/>
    </source>
</evidence>
<dbReference type="RefSeq" id="WP_247243393.1">
    <property type="nucleotide sequence ID" value="NZ_JALJRA010000005.1"/>
</dbReference>
<protein>
    <submittedName>
        <fullName evidence="2">Uncharacterized protein (TIGR02588 family)</fullName>
    </submittedName>
</protein>
<organism evidence="2 3">
    <name type="scientific">Pseudorhizobium tarimense</name>
    <dbReference type="NCBI Taxonomy" id="1079109"/>
    <lineage>
        <taxon>Bacteria</taxon>
        <taxon>Pseudomonadati</taxon>
        <taxon>Pseudomonadota</taxon>
        <taxon>Alphaproteobacteria</taxon>
        <taxon>Hyphomicrobiales</taxon>
        <taxon>Rhizobiaceae</taxon>
        <taxon>Rhizobium/Agrobacterium group</taxon>
        <taxon>Pseudorhizobium</taxon>
    </lineage>
</organism>
<dbReference type="NCBIfam" id="TIGR02588">
    <property type="entry name" value="TIGR02588 family protein"/>
    <property type="match status" value="1"/>
</dbReference>